<protein>
    <submittedName>
        <fullName evidence="2">Uncharacterized protein</fullName>
    </submittedName>
</protein>
<dbReference type="STRING" id="1263103.BN741_00934"/>
<sequence length="142" mass="16657">MHSNAKMKNKGIKKREKLHRNISLFKSGRQDSNLRPPGPKPGALPDCATPRLLNPPIVSNIRNQRLQSERSRGDRIRTCDHLVPNQARYRTALHPVLKLRVQRYNYFFTYAKFQASFLHSLPTTTNLFILARYLLFKFYSYK</sequence>
<reference evidence="2" key="1">
    <citation type="submission" date="2012-11" db="EMBL/GenBank/DDBJ databases">
        <title>Dependencies among metagenomic species, viruses, plasmids and units of genetic variation.</title>
        <authorList>
            <person name="Nielsen H.B."/>
            <person name="Almeida M."/>
            <person name="Juncker A.S."/>
            <person name="Rasmussen S."/>
            <person name="Li J."/>
            <person name="Sunagawa S."/>
            <person name="Plichta D."/>
            <person name="Gautier L."/>
            <person name="Le Chatelier E."/>
            <person name="Peletier E."/>
            <person name="Bonde I."/>
            <person name="Nielsen T."/>
            <person name="Manichanh C."/>
            <person name="Arumugam M."/>
            <person name="Batto J."/>
            <person name="Santos M.B.Q.D."/>
            <person name="Blom N."/>
            <person name="Borruel N."/>
            <person name="Burgdorf K.S."/>
            <person name="Boumezbeur F."/>
            <person name="Casellas F."/>
            <person name="Dore J."/>
            <person name="Guarner F."/>
            <person name="Hansen T."/>
            <person name="Hildebrand F."/>
            <person name="Kaas R.S."/>
            <person name="Kennedy S."/>
            <person name="Kristiansen K."/>
            <person name="Kultima J.R."/>
            <person name="Leonard P."/>
            <person name="Levenez F."/>
            <person name="Lund O."/>
            <person name="Moumen B."/>
            <person name="Le Paslier D."/>
            <person name="Pons N."/>
            <person name="Pedersen O."/>
            <person name="Prifti E."/>
            <person name="Qin J."/>
            <person name="Raes J."/>
            <person name="Tap J."/>
            <person name="Tims S."/>
            <person name="Ussery D.W."/>
            <person name="Yamada T."/>
            <person name="MetaHit consortium"/>
            <person name="Renault P."/>
            <person name="Sicheritz-Ponten T."/>
            <person name="Bork P."/>
            <person name="Wang J."/>
            <person name="Brunak S."/>
            <person name="Ehrlich S.D."/>
        </authorList>
    </citation>
    <scope>NUCLEOTIDE SEQUENCE [LARGE SCALE GENOMIC DNA]</scope>
</reference>
<feature type="region of interest" description="Disordered" evidence="1">
    <location>
        <begin position="24"/>
        <end position="51"/>
    </location>
</feature>
<comment type="caution">
    <text evidence="2">The sequence shown here is derived from an EMBL/GenBank/DDBJ whole genome shotgun (WGS) entry which is preliminary data.</text>
</comment>
<accession>R7GVB9</accession>
<dbReference type="AntiFam" id="ANF00011">
    <property type="entry name" value="tRNA translation"/>
</dbReference>
<evidence type="ECO:0000313" key="3">
    <source>
        <dbReference type="Proteomes" id="UP000018072"/>
    </source>
</evidence>
<gene>
    <name evidence="2" type="ORF">BN741_00934</name>
</gene>
<dbReference type="AlphaFoldDB" id="R7GVB9"/>
<evidence type="ECO:0000313" key="2">
    <source>
        <dbReference type="EMBL" id="CDE31070.1"/>
    </source>
</evidence>
<dbReference type="AntiFam" id="ANF00012">
    <property type="entry name" value="tRNA translation"/>
</dbReference>
<evidence type="ECO:0000256" key="1">
    <source>
        <dbReference type="SAM" id="MobiDB-lite"/>
    </source>
</evidence>
<dbReference type="EMBL" id="CBIT010000069">
    <property type="protein sequence ID" value="CDE31070.1"/>
    <property type="molecule type" value="Genomic_DNA"/>
</dbReference>
<dbReference type="Proteomes" id="UP000018072">
    <property type="component" value="Unassembled WGS sequence"/>
</dbReference>
<name>R7GVB9_9BACT</name>
<organism evidence="2 3">
    <name type="scientific">Leyella stercorea CAG:629</name>
    <dbReference type="NCBI Taxonomy" id="1263103"/>
    <lineage>
        <taxon>Bacteria</taxon>
        <taxon>Pseudomonadati</taxon>
        <taxon>Bacteroidota</taxon>
        <taxon>Bacteroidia</taxon>
        <taxon>Bacteroidales</taxon>
        <taxon>Prevotellaceae</taxon>
        <taxon>Leyella</taxon>
    </lineage>
</organism>
<proteinExistence type="predicted"/>